<dbReference type="Proteomes" id="UP000177894">
    <property type="component" value="Chromosome"/>
</dbReference>
<dbReference type="KEGG" id="cfm:BJL90_10480"/>
<reference evidence="3 5" key="1">
    <citation type="submission" date="2016-10" db="EMBL/GenBank/DDBJ databases">
        <title>Complete Genome Sequence of Acetogen Clostridium formicoaceticum ATCC 27076.</title>
        <authorList>
            <person name="Bao T."/>
            <person name="Cheng C."/>
            <person name="Zhao J."/>
            <person name="Yang S.-T."/>
            <person name="Wang J."/>
            <person name="Wang M."/>
        </authorList>
    </citation>
    <scope>NUCLEOTIDE SEQUENCE [LARGE SCALE GENOMIC DNA]</scope>
    <source>
        <strain evidence="3 5">ATCC 27076</strain>
    </source>
</reference>
<dbReference type="PANTHER" id="PTHR33279">
    <property type="entry name" value="SULFUR CARRIER PROTEIN YEDF-RELATED"/>
    <property type="match status" value="1"/>
</dbReference>
<accession>A0AAC9RJ25</accession>
<organism evidence="4 6">
    <name type="scientific">Clostridium formicaceticum</name>
    <dbReference type="NCBI Taxonomy" id="1497"/>
    <lineage>
        <taxon>Bacteria</taxon>
        <taxon>Bacillati</taxon>
        <taxon>Bacillota</taxon>
        <taxon>Clostridia</taxon>
        <taxon>Eubacteriales</taxon>
        <taxon>Clostridiaceae</taxon>
        <taxon>Clostridium</taxon>
    </lineage>
</organism>
<proteinExistence type="inferred from homology"/>
<sequence>MSNIVDARGRSCPEPVVMTKQAIENFTEETLRVLVDSMVAVENIKRFAKNQGFQVDVSEGNEEYTLHIRK</sequence>
<dbReference type="SUPFAM" id="SSF64307">
    <property type="entry name" value="SirA-like"/>
    <property type="match status" value="1"/>
</dbReference>
<dbReference type="AlphaFoldDB" id="A0AAC9RJ25"/>
<evidence type="ECO:0000259" key="2">
    <source>
        <dbReference type="Pfam" id="PF01206"/>
    </source>
</evidence>
<dbReference type="CDD" id="cd03421">
    <property type="entry name" value="SirA_like_N"/>
    <property type="match status" value="1"/>
</dbReference>
<dbReference type="InterPro" id="IPR001455">
    <property type="entry name" value="TusA-like"/>
</dbReference>
<dbReference type="Gene3D" id="3.30.110.40">
    <property type="entry name" value="TusA-like domain"/>
    <property type="match status" value="1"/>
</dbReference>
<name>A0AAC9RJ25_9CLOT</name>
<evidence type="ECO:0000313" key="4">
    <source>
        <dbReference type="EMBL" id="ARE86677.1"/>
    </source>
</evidence>
<evidence type="ECO:0000313" key="5">
    <source>
        <dbReference type="Proteomes" id="UP000177894"/>
    </source>
</evidence>
<dbReference type="RefSeq" id="WP_070967564.1">
    <property type="nucleotide sequence ID" value="NZ_CP017603.1"/>
</dbReference>
<keyword evidence="5" id="KW-1185">Reference proteome</keyword>
<dbReference type="Pfam" id="PF01206">
    <property type="entry name" value="TusA"/>
    <property type="match status" value="1"/>
</dbReference>
<dbReference type="InterPro" id="IPR036868">
    <property type="entry name" value="TusA-like_sf"/>
</dbReference>
<evidence type="ECO:0000313" key="6">
    <source>
        <dbReference type="Proteomes" id="UP000192478"/>
    </source>
</evidence>
<reference evidence="4 6" key="2">
    <citation type="submission" date="2017-03" db="EMBL/GenBank/DDBJ databases">
        <title>Complete sequence of Clostridium formicaceticum DSM 92.</title>
        <authorList>
            <person name="Poehlein A."/>
            <person name="Karl M."/>
            <person name="Bengelsdorf F.R."/>
            <person name="Duerre P."/>
            <person name="Daniel R."/>
        </authorList>
    </citation>
    <scope>NUCLEOTIDE SEQUENCE [LARGE SCALE GENOMIC DNA]</scope>
    <source>
        <strain evidence="4 6">DSM 92</strain>
    </source>
</reference>
<evidence type="ECO:0000313" key="3">
    <source>
        <dbReference type="EMBL" id="AOY76290.1"/>
    </source>
</evidence>
<feature type="domain" description="UPF0033" evidence="2">
    <location>
        <begin position="4"/>
        <end position="70"/>
    </location>
</feature>
<comment type="similarity">
    <text evidence="1">Belongs to the sulfur carrier protein TusA family.</text>
</comment>
<gene>
    <name evidence="3" type="ORF">BJL90_10480</name>
    <name evidence="4" type="ORF">CLFO_10030</name>
</gene>
<protein>
    <submittedName>
        <fullName evidence="3">Preprotein translocase subunit TatB</fullName>
    </submittedName>
</protein>
<dbReference type="EMBL" id="CP017603">
    <property type="protein sequence ID" value="AOY76290.1"/>
    <property type="molecule type" value="Genomic_DNA"/>
</dbReference>
<dbReference type="EMBL" id="CP020559">
    <property type="protein sequence ID" value="ARE86677.1"/>
    <property type="molecule type" value="Genomic_DNA"/>
</dbReference>
<evidence type="ECO:0000256" key="1">
    <source>
        <dbReference type="ARBA" id="ARBA00008984"/>
    </source>
</evidence>
<dbReference type="PANTHER" id="PTHR33279:SF6">
    <property type="entry name" value="SULFUR CARRIER PROTEIN YEDF-RELATED"/>
    <property type="match status" value="1"/>
</dbReference>
<dbReference type="Proteomes" id="UP000192478">
    <property type="component" value="Chromosome"/>
</dbReference>